<dbReference type="Pfam" id="PF03330">
    <property type="entry name" value="DPBB_1"/>
    <property type="match status" value="1"/>
</dbReference>
<evidence type="ECO:0000259" key="2">
    <source>
        <dbReference type="PROSITE" id="PS50842"/>
    </source>
</evidence>
<keyword evidence="1" id="KW-0732">Signal</keyword>
<dbReference type="InterPro" id="IPR007112">
    <property type="entry name" value="Expansin/allergen_DPBB_dom"/>
</dbReference>
<dbReference type="PANTHER" id="PTHR47295:SF10">
    <property type="entry name" value="EG45-LIKE DOMAIN CONTAINING PROTEIN"/>
    <property type="match status" value="1"/>
</dbReference>
<feature type="chain" id="PRO_5047285957" description="Expansin-like EG45 domain-containing protein" evidence="1">
    <location>
        <begin position="26"/>
        <end position="188"/>
    </location>
</feature>
<sequence>MAKLSIIFFVAVVFVLGFSYREVVAHSGTATFYTAPYVPSACYGYEDDGVMIAAASDAIWDGGAVCGRQYKVKCKGATNESPHPCRGQDYVVVKIVDYCPSGCQDTIDLSQEAFAAIADPDAGKIKIYFHQLFGHSMHSFHPNFRSDQVTELPAAGHQVGIWQGTLAVRESKDQILYLYTNFEGSKKS</sequence>
<dbReference type="InterPro" id="IPR036908">
    <property type="entry name" value="RlpA-like_sf"/>
</dbReference>
<dbReference type="PROSITE" id="PS50842">
    <property type="entry name" value="EXPANSIN_EG45"/>
    <property type="match status" value="1"/>
</dbReference>
<evidence type="ECO:0000313" key="3">
    <source>
        <dbReference type="EMBL" id="KAK8979476.1"/>
    </source>
</evidence>
<comment type="caution">
    <text evidence="3">The sequence shown here is derived from an EMBL/GenBank/DDBJ whole genome shotgun (WGS) entry which is preliminary data.</text>
</comment>
<dbReference type="SMART" id="SM00837">
    <property type="entry name" value="DPBB_1"/>
    <property type="match status" value="1"/>
</dbReference>
<evidence type="ECO:0000313" key="4">
    <source>
        <dbReference type="Proteomes" id="UP001396334"/>
    </source>
</evidence>
<accession>A0ABR2NTK1</accession>
<feature type="domain" description="Expansin-like EG45" evidence="2">
    <location>
        <begin position="28"/>
        <end position="132"/>
    </location>
</feature>
<name>A0ABR2NTK1_9ROSI</name>
<protein>
    <recommendedName>
        <fullName evidence="2">Expansin-like EG45 domain-containing protein</fullName>
    </recommendedName>
</protein>
<dbReference type="InterPro" id="IPR044206">
    <property type="entry name" value="EGC1/2"/>
</dbReference>
<dbReference type="Proteomes" id="UP001396334">
    <property type="component" value="Unassembled WGS sequence"/>
</dbReference>
<gene>
    <name evidence="3" type="ORF">V6N11_073474</name>
</gene>
<dbReference type="Gene3D" id="2.40.40.10">
    <property type="entry name" value="RlpA-like domain"/>
    <property type="match status" value="1"/>
</dbReference>
<proteinExistence type="predicted"/>
<dbReference type="EMBL" id="JBBPBN010000101">
    <property type="protein sequence ID" value="KAK8979476.1"/>
    <property type="molecule type" value="Genomic_DNA"/>
</dbReference>
<organism evidence="3 4">
    <name type="scientific">Hibiscus sabdariffa</name>
    <name type="common">roselle</name>
    <dbReference type="NCBI Taxonomy" id="183260"/>
    <lineage>
        <taxon>Eukaryota</taxon>
        <taxon>Viridiplantae</taxon>
        <taxon>Streptophyta</taxon>
        <taxon>Embryophyta</taxon>
        <taxon>Tracheophyta</taxon>
        <taxon>Spermatophyta</taxon>
        <taxon>Magnoliopsida</taxon>
        <taxon>eudicotyledons</taxon>
        <taxon>Gunneridae</taxon>
        <taxon>Pentapetalae</taxon>
        <taxon>rosids</taxon>
        <taxon>malvids</taxon>
        <taxon>Malvales</taxon>
        <taxon>Malvaceae</taxon>
        <taxon>Malvoideae</taxon>
        <taxon>Hibiscus</taxon>
    </lineage>
</organism>
<dbReference type="InterPro" id="IPR009009">
    <property type="entry name" value="RlpA-like_DPBB"/>
</dbReference>
<dbReference type="CDD" id="cd22269">
    <property type="entry name" value="DPBB_EG45-like"/>
    <property type="match status" value="1"/>
</dbReference>
<keyword evidence="4" id="KW-1185">Reference proteome</keyword>
<evidence type="ECO:0000256" key="1">
    <source>
        <dbReference type="SAM" id="SignalP"/>
    </source>
</evidence>
<feature type="signal peptide" evidence="1">
    <location>
        <begin position="1"/>
        <end position="25"/>
    </location>
</feature>
<dbReference type="PANTHER" id="PTHR47295">
    <property type="entry name" value="EG45-LIKE DOMAIN CONTAINING PROTEIN 1-RELATED"/>
    <property type="match status" value="1"/>
</dbReference>
<reference evidence="3 4" key="1">
    <citation type="journal article" date="2024" name="G3 (Bethesda)">
        <title>Genome assembly of Hibiscus sabdariffa L. provides insights into metabolisms of medicinal natural products.</title>
        <authorList>
            <person name="Kim T."/>
        </authorList>
    </citation>
    <scope>NUCLEOTIDE SEQUENCE [LARGE SCALE GENOMIC DNA]</scope>
    <source>
        <strain evidence="3">TK-2024</strain>
        <tissue evidence="3">Old leaves</tissue>
    </source>
</reference>
<dbReference type="SUPFAM" id="SSF50685">
    <property type="entry name" value="Barwin-like endoglucanases"/>
    <property type="match status" value="1"/>
</dbReference>